<feature type="compositionally biased region" description="Polar residues" evidence="1">
    <location>
        <begin position="40"/>
        <end position="50"/>
    </location>
</feature>
<feature type="compositionally biased region" description="Basic and acidic residues" evidence="1">
    <location>
        <begin position="52"/>
        <end position="61"/>
    </location>
</feature>
<evidence type="ECO:0000256" key="1">
    <source>
        <dbReference type="SAM" id="MobiDB-lite"/>
    </source>
</evidence>
<gene>
    <name evidence="3" type="ORF">GCM10007854_01480</name>
</gene>
<comment type="caution">
    <text evidence="3">The sequence shown here is derived from an EMBL/GenBank/DDBJ whole genome shotgun (WGS) entry which is preliminary data.</text>
</comment>
<evidence type="ECO:0000256" key="2">
    <source>
        <dbReference type="SAM" id="SignalP"/>
    </source>
</evidence>
<dbReference type="RefSeq" id="WP_284368952.1">
    <property type="nucleotide sequence ID" value="NZ_BSNJ01000001.1"/>
</dbReference>
<feature type="chain" id="PRO_5046495749" evidence="2">
    <location>
        <begin position="20"/>
        <end position="262"/>
    </location>
</feature>
<organism evidence="3 4">
    <name type="scientific">Algimonas porphyrae</name>
    <dbReference type="NCBI Taxonomy" id="1128113"/>
    <lineage>
        <taxon>Bacteria</taxon>
        <taxon>Pseudomonadati</taxon>
        <taxon>Pseudomonadota</taxon>
        <taxon>Alphaproteobacteria</taxon>
        <taxon>Maricaulales</taxon>
        <taxon>Robiginitomaculaceae</taxon>
        <taxon>Algimonas</taxon>
    </lineage>
</organism>
<dbReference type="Proteomes" id="UP001161390">
    <property type="component" value="Unassembled WGS sequence"/>
</dbReference>
<proteinExistence type="predicted"/>
<feature type="region of interest" description="Disordered" evidence="1">
    <location>
        <begin position="30"/>
        <end position="61"/>
    </location>
</feature>
<name>A0ABQ5UX94_9PROT</name>
<dbReference type="EMBL" id="BSNJ01000001">
    <property type="protein sequence ID" value="GLQ19193.1"/>
    <property type="molecule type" value="Genomic_DNA"/>
</dbReference>
<reference evidence="3" key="2">
    <citation type="submission" date="2023-01" db="EMBL/GenBank/DDBJ databases">
        <title>Draft genome sequence of Algimonas porphyrae strain NBRC 108216.</title>
        <authorList>
            <person name="Sun Q."/>
            <person name="Mori K."/>
        </authorList>
    </citation>
    <scope>NUCLEOTIDE SEQUENCE</scope>
    <source>
        <strain evidence="3">NBRC 108216</strain>
    </source>
</reference>
<protein>
    <submittedName>
        <fullName evidence="3">Uncharacterized protein</fullName>
    </submittedName>
</protein>
<evidence type="ECO:0000313" key="3">
    <source>
        <dbReference type="EMBL" id="GLQ19193.1"/>
    </source>
</evidence>
<evidence type="ECO:0000313" key="4">
    <source>
        <dbReference type="Proteomes" id="UP001161390"/>
    </source>
</evidence>
<accession>A0ABQ5UX94</accession>
<sequence length="262" mass="28757">MGLAKWVFGLVLIPGLAFAQSAPVIDFSTDVQDLSPPESQPATPLGSSNAPDHADDKKLDRSAERERVATLCCKTWGLDCPEPPGSFHLISRSLSPESIAGSQCSPLGSGAVVARCWDRTVAAIKAQRAQEAAASKRRAEIRRQRAREKEASRDSYCRSIKPAYDRGEVPRDFVENLYVDPASLDRADDRLDAQLAAIRAQAERETHEETRQKRFDAANKAEASRLDIEALKRRARTSLEEKCNAGNHCACAELNPDSKILC</sequence>
<keyword evidence="4" id="KW-1185">Reference proteome</keyword>
<feature type="signal peptide" evidence="2">
    <location>
        <begin position="1"/>
        <end position="19"/>
    </location>
</feature>
<keyword evidence="2" id="KW-0732">Signal</keyword>
<reference evidence="3" key="1">
    <citation type="journal article" date="2014" name="Int. J. Syst. Evol. Microbiol.">
        <title>Complete genome of a new Firmicutes species belonging to the dominant human colonic microbiota ('Ruminococcus bicirculans') reveals two chromosomes and a selective capacity to utilize plant glucans.</title>
        <authorList>
            <consortium name="NISC Comparative Sequencing Program"/>
            <person name="Wegmann U."/>
            <person name="Louis P."/>
            <person name="Goesmann A."/>
            <person name="Henrissat B."/>
            <person name="Duncan S.H."/>
            <person name="Flint H.J."/>
        </authorList>
    </citation>
    <scope>NUCLEOTIDE SEQUENCE</scope>
    <source>
        <strain evidence="3">NBRC 108216</strain>
    </source>
</reference>